<organism evidence="1 2">
    <name type="scientific">Marixanthomonas ophiurae</name>
    <dbReference type="NCBI Taxonomy" id="387659"/>
    <lineage>
        <taxon>Bacteria</taxon>
        <taxon>Pseudomonadati</taxon>
        <taxon>Bacteroidota</taxon>
        <taxon>Flavobacteriia</taxon>
        <taxon>Flavobacteriales</taxon>
        <taxon>Flavobacteriaceae</taxon>
        <taxon>Marixanthomonas</taxon>
    </lineage>
</organism>
<dbReference type="RefSeq" id="WP_117159721.1">
    <property type="nucleotide sequence ID" value="NZ_QVID01000002.1"/>
</dbReference>
<name>A0A3E1Q6M2_9FLAO</name>
<dbReference type="OrthoDB" id="1523452at2"/>
<sequence length="206" mass="24194">MESILVHPTYFPSIAQMVAISQAEKVNFEVSGNYQKQSYRTRAYIAHSNGKLLLNVPIKHTGERQKSKDIVVENEFPWQSQHWKSLETAYRTSPFFEFYEDELYPLFNKKVSSLLDHNLQIFDTICELIELEPSISYTEEYIKQPDNVKNLRYLAKAKKEKSFQLAPYYQVFETKHGFLPNLSILDLLFNEGPNTLNYLQQQEINL</sequence>
<gene>
    <name evidence="1" type="ORF">DZ858_11020</name>
</gene>
<dbReference type="AlphaFoldDB" id="A0A3E1Q6M2"/>
<dbReference type="EMBL" id="QVID01000002">
    <property type="protein sequence ID" value="RFN57772.1"/>
    <property type="molecule type" value="Genomic_DNA"/>
</dbReference>
<protein>
    <recommendedName>
        <fullName evidence="3">WbqC family protein</fullName>
    </recommendedName>
</protein>
<accession>A0A3E1Q6M2</accession>
<evidence type="ECO:0008006" key="3">
    <source>
        <dbReference type="Google" id="ProtNLM"/>
    </source>
</evidence>
<dbReference type="InterPro" id="IPR014985">
    <property type="entry name" value="WbqC"/>
</dbReference>
<evidence type="ECO:0000313" key="1">
    <source>
        <dbReference type="EMBL" id="RFN57772.1"/>
    </source>
</evidence>
<dbReference type="Pfam" id="PF08889">
    <property type="entry name" value="WbqC"/>
    <property type="match status" value="1"/>
</dbReference>
<proteinExistence type="predicted"/>
<dbReference type="Proteomes" id="UP000261082">
    <property type="component" value="Unassembled WGS sequence"/>
</dbReference>
<evidence type="ECO:0000313" key="2">
    <source>
        <dbReference type="Proteomes" id="UP000261082"/>
    </source>
</evidence>
<reference evidence="1 2" key="1">
    <citation type="journal article" date="2007" name="Int. J. Syst. Evol. Microbiol.">
        <title>Marixanthomonas ophiurae gen. nov., sp. nov., a marine bacterium of the family Flavobacteriaceae isolated from a deep-sea brittle star.</title>
        <authorList>
            <person name="Romanenko L.A."/>
            <person name="Uchino M."/>
            <person name="Frolova G.M."/>
            <person name="Mikhailov V.V."/>
        </authorList>
    </citation>
    <scope>NUCLEOTIDE SEQUENCE [LARGE SCALE GENOMIC DNA]</scope>
    <source>
        <strain evidence="1 2">KMM 3046</strain>
    </source>
</reference>
<keyword evidence="2" id="KW-1185">Reference proteome</keyword>
<comment type="caution">
    <text evidence="1">The sequence shown here is derived from an EMBL/GenBank/DDBJ whole genome shotgun (WGS) entry which is preliminary data.</text>
</comment>